<evidence type="ECO:0000256" key="1">
    <source>
        <dbReference type="SAM" id="MobiDB-lite"/>
    </source>
</evidence>
<feature type="region of interest" description="Disordered" evidence="1">
    <location>
        <begin position="26"/>
        <end position="76"/>
    </location>
</feature>
<keyword evidence="2" id="KW-0732">Signal</keyword>
<protein>
    <recommendedName>
        <fullName evidence="5">Aflatoxin regulatory protein domain-containing protein</fullName>
    </recommendedName>
</protein>
<sequence length="468" mass="51961">MKATLFTLSLLGSALGVPTKTIENRQLGDLSSLGGPRRAQTRKGNSSTRRTNKERTRNSTPSPRFEIQCDPQQPTETGRALISSELLPGSSMDLTTFHPSGEHIYGEELPPMDDHILHAYISSFTKDEEIFLQSHPLANHFDMSSVPLTANSSCRSPLWVQGSSGSQDSYGEERNHSSQFLNASVLMAEIHEQTVLLKDDSRIPSLGGAEESPDKYPVGPILGLTRRLAAELRHSWRPKLSVQQQLRPTSSLSTSTYPVCPESMDIFSIPRGQQTPSEVLDSKSSSTEMPDLATDLLMLTGYASLTKLYAIVFSQIHNVLQGLPESVSSSRHAQSHDLGEAELLQPGELSAPTSTFEACSRVYTIVQMLLDEFHAVEDIVSFPHRHDPESSPFEKENNSLEEAQQQPPPLGADLKSHPGWRTRQIEMVRAGLKEDMSRTLRFGSQREWSSVLQYGHYLKALLRERMGL</sequence>
<dbReference type="STRING" id="341663.Q0CWY7"/>
<evidence type="ECO:0008006" key="5">
    <source>
        <dbReference type="Google" id="ProtNLM"/>
    </source>
</evidence>
<evidence type="ECO:0000256" key="2">
    <source>
        <dbReference type="SAM" id="SignalP"/>
    </source>
</evidence>
<dbReference type="OrthoDB" id="4222821at2759"/>
<dbReference type="OMA" id="HSWRPKL"/>
<feature type="compositionally biased region" description="Basic and acidic residues" evidence="1">
    <location>
        <begin position="384"/>
        <end position="398"/>
    </location>
</feature>
<dbReference type="EMBL" id="CH476595">
    <property type="protein sequence ID" value="EAU38554.1"/>
    <property type="molecule type" value="Genomic_DNA"/>
</dbReference>
<dbReference type="RefSeq" id="XP_001209162.1">
    <property type="nucleotide sequence ID" value="XM_001209162.1"/>
</dbReference>
<feature type="region of interest" description="Disordered" evidence="1">
    <location>
        <begin position="384"/>
        <end position="417"/>
    </location>
</feature>
<dbReference type="VEuPathDB" id="FungiDB:ATEG_01797"/>
<dbReference type="eggNOG" id="ENOG502RM9T">
    <property type="taxonomic scope" value="Eukaryota"/>
</dbReference>
<gene>
    <name evidence="3" type="ORF">ATEG_01797</name>
</gene>
<accession>Q0CWY7</accession>
<dbReference type="AlphaFoldDB" id="Q0CWY7"/>
<feature type="chain" id="PRO_5004170597" description="Aflatoxin regulatory protein domain-containing protein" evidence="2">
    <location>
        <begin position="17"/>
        <end position="468"/>
    </location>
</feature>
<dbReference type="Proteomes" id="UP000007963">
    <property type="component" value="Unassembled WGS sequence"/>
</dbReference>
<evidence type="ECO:0000313" key="3">
    <source>
        <dbReference type="EMBL" id="EAU38554.1"/>
    </source>
</evidence>
<reference evidence="4" key="1">
    <citation type="submission" date="2005-09" db="EMBL/GenBank/DDBJ databases">
        <title>Annotation of the Aspergillus terreus NIH2624 genome.</title>
        <authorList>
            <person name="Birren B.W."/>
            <person name="Lander E.S."/>
            <person name="Galagan J.E."/>
            <person name="Nusbaum C."/>
            <person name="Devon K."/>
            <person name="Henn M."/>
            <person name="Ma L.-J."/>
            <person name="Jaffe D.B."/>
            <person name="Butler J."/>
            <person name="Alvarez P."/>
            <person name="Gnerre S."/>
            <person name="Grabherr M."/>
            <person name="Kleber M."/>
            <person name="Mauceli E.W."/>
            <person name="Brockman W."/>
            <person name="Rounsley S."/>
            <person name="Young S.K."/>
            <person name="LaButti K."/>
            <person name="Pushparaj V."/>
            <person name="DeCaprio D."/>
            <person name="Crawford M."/>
            <person name="Koehrsen M."/>
            <person name="Engels R."/>
            <person name="Montgomery P."/>
            <person name="Pearson M."/>
            <person name="Howarth C."/>
            <person name="Larson L."/>
            <person name="Luoma S."/>
            <person name="White J."/>
            <person name="Alvarado L."/>
            <person name="Kodira C.D."/>
            <person name="Zeng Q."/>
            <person name="Oleary S."/>
            <person name="Yandava C."/>
            <person name="Denning D.W."/>
            <person name="Nierman W.C."/>
            <person name="Milne T."/>
            <person name="Madden K."/>
        </authorList>
    </citation>
    <scope>NUCLEOTIDE SEQUENCE [LARGE SCALE GENOMIC DNA]</scope>
    <source>
        <strain evidence="4">NIH 2624 / FGSC A1156</strain>
    </source>
</reference>
<organism evidence="3 4">
    <name type="scientific">Aspergillus terreus (strain NIH 2624 / FGSC A1156)</name>
    <dbReference type="NCBI Taxonomy" id="341663"/>
    <lineage>
        <taxon>Eukaryota</taxon>
        <taxon>Fungi</taxon>
        <taxon>Dikarya</taxon>
        <taxon>Ascomycota</taxon>
        <taxon>Pezizomycotina</taxon>
        <taxon>Eurotiomycetes</taxon>
        <taxon>Eurotiomycetidae</taxon>
        <taxon>Eurotiales</taxon>
        <taxon>Aspergillaceae</taxon>
        <taxon>Aspergillus</taxon>
        <taxon>Aspergillus subgen. Circumdati</taxon>
    </lineage>
</organism>
<name>Q0CWY7_ASPTN</name>
<dbReference type="HOGENOM" id="CLU_583905_0_0_1"/>
<feature type="signal peptide" evidence="2">
    <location>
        <begin position="1"/>
        <end position="16"/>
    </location>
</feature>
<evidence type="ECO:0000313" key="4">
    <source>
        <dbReference type="Proteomes" id="UP000007963"/>
    </source>
</evidence>
<dbReference type="GeneID" id="4316013"/>
<proteinExistence type="predicted"/>